<dbReference type="EMBL" id="JANIEX010000481">
    <property type="protein sequence ID" value="KAJ3566529.1"/>
    <property type="molecule type" value="Genomic_DNA"/>
</dbReference>
<organism evidence="4 5">
    <name type="scientific">Leucocoprinus birnbaumii</name>
    <dbReference type="NCBI Taxonomy" id="56174"/>
    <lineage>
        <taxon>Eukaryota</taxon>
        <taxon>Fungi</taxon>
        <taxon>Dikarya</taxon>
        <taxon>Basidiomycota</taxon>
        <taxon>Agaricomycotina</taxon>
        <taxon>Agaricomycetes</taxon>
        <taxon>Agaricomycetidae</taxon>
        <taxon>Agaricales</taxon>
        <taxon>Agaricineae</taxon>
        <taxon>Agaricaceae</taxon>
        <taxon>Leucocoprinus</taxon>
    </lineage>
</organism>
<feature type="domain" description="DUF6533" evidence="3">
    <location>
        <begin position="46"/>
        <end position="70"/>
    </location>
</feature>
<evidence type="ECO:0000256" key="2">
    <source>
        <dbReference type="SAM" id="Phobius"/>
    </source>
</evidence>
<keyword evidence="2" id="KW-0472">Membrane</keyword>
<evidence type="ECO:0000313" key="5">
    <source>
        <dbReference type="Proteomes" id="UP001213000"/>
    </source>
</evidence>
<dbReference type="InterPro" id="IPR045340">
    <property type="entry name" value="DUF6533"/>
</dbReference>
<keyword evidence="5" id="KW-1185">Reference proteome</keyword>
<name>A0AAD5VQ78_9AGAR</name>
<accession>A0AAD5VQ78</accession>
<reference evidence="4" key="1">
    <citation type="submission" date="2022-07" db="EMBL/GenBank/DDBJ databases">
        <title>Genome Sequence of Leucocoprinus birnbaumii.</title>
        <authorList>
            <person name="Buettner E."/>
        </authorList>
    </citation>
    <scope>NUCLEOTIDE SEQUENCE</scope>
    <source>
        <strain evidence="4">VT141</strain>
    </source>
</reference>
<evidence type="ECO:0000313" key="4">
    <source>
        <dbReference type="EMBL" id="KAJ3566529.1"/>
    </source>
</evidence>
<feature type="transmembrane region" description="Helical" evidence="2">
    <location>
        <begin position="79"/>
        <end position="101"/>
    </location>
</feature>
<dbReference type="Proteomes" id="UP001213000">
    <property type="component" value="Unassembled WGS sequence"/>
</dbReference>
<proteinExistence type="predicted"/>
<dbReference type="AlphaFoldDB" id="A0AAD5VQ78"/>
<comment type="caution">
    <text evidence="4">The sequence shown here is derived from an EMBL/GenBank/DDBJ whole genome shotgun (WGS) entry which is preliminary data.</text>
</comment>
<protein>
    <recommendedName>
        <fullName evidence="3">DUF6533 domain-containing protein</fullName>
    </recommendedName>
</protein>
<evidence type="ECO:0000256" key="1">
    <source>
        <dbReference type="SAM" id="MobiDB-lite"/>
    </source>
</evidence>
<dbReference type="Pfam" id="PF20151">
    <property type="entry name" value="DUF6533"/>
    <property type="match status" value="1"/>
</dbReference>
<feature type="transmembrane region" description="Helical" evidence="2">
    <location>
        <begin position="151"/>
        <end position="173"/>
    </location>
</feature>
<feature type="region of interest" description="Disordered" evidence="1">
    <location>
        <begin position="293"/>
        <end position="314"/>
    </location>
</feature>
<keyword evidence="2" id="KW-1133">Transmembrane helix</keyword>
<evidence type="ECO:0000259" key="3">
    <source>
        <dbReference type="Pfam" id="PF20151"/>
    </source>
</evidence>
<gene>
    <name evidence="4" type="ORF">NP233_g6948</name>
</gene>
<feature type="transmembrane region" description="Helical" evidence="2">
    <location>
        <begin position="221"/>
        <end position="242"/>
    </location>
</feature>
<keyword evidence="2" id="KW-0812">Transmembrane</keyword>
<feature type="transmembrane region" description="Helical" evidence="2">
    <location>
        <begin position="113"/>
        <end position="131"/>
    </location>
</feature>
<feature type="transmembrane region" description="Helical" evidence="2">
    <location>
        <begin position="194"/>
        <end position="215"/>
    </location>
</feature>
<sequence length="314" mass="34984">MTSTLSSQLFTPASTHDLPTTTAPTIYGPFHTPSEAAGAQVVNRSSIAALAFLAWDLTITFDDEVRYIWPPHDCFIWQVYQAVAVTLVIIAVDTILILRVFALFRNSPIVHNIIRIAFIGEVISMIIGVVLSTPHIEYNDVCLVVRVPRSFGLWLASLVFQILLFILTSYRFYSTIKGGWGRVPLVSVMMRDGTWAFFLLFFIYAGYATLIIIPHESYSGVLFGWLLAAFSFAGYRIILNLYHFGSAQQNHRSTQLPSHHTRITGTDIQFTSHRASSGPESHELTMFSPKTTRVGGRHVSTLSSISSVPEPELA</sequence>